<evidence type="ECO:0000313" key="4">
    <source>
        <dbReference type="Proteomes" id="UP000318833"/>
    </source>
</evidence>
<dbReference type="GO" id="GO:0004553">
    <property type="term" value="F:hydrolase activity, hydrolyzing O-glycosyl compounds"/>
    <property type="evidence" value="ECO:0007669"/>
    <property type="project" value="UniProtKB-ARBA"/>
</dbReference>
<dbReference type="Pfam" id="PF08787">
    <property type="entry name" value="Alginate_lyase2"/>
    <property type="match status" value="1"/>
</dbReference>
<keyword evidence="4" id="KW-1185">Reference proteome</keyword>
<evidence type="ECO:0000313" key="3">
    <source>
        <dbReference type="EMBL" id="TSE10512.1"/>
    </source>
</evidence>
<dbReference type="GO" id="GO:0016829">
    <property type="term" value="F:lyase activity"/>
    <property type="evidence" value="ECO:0007669"/>
    <property type="project" value="UniProtKB-KW"/>
</dbReference>
<sequence length="287" mass="31989">MTIKKIKKRYAIHFFKLSLQLILCLSLLGAVSCSKDDPVNEPESHDFLAKKKKTPVPYDKFSGALNKAKLQGPGSGIVKKKVKKGKKDVWVNVEKGNFKGYKSDKFYMAGNQMYFKSPKNSKKRTELRRLGDYEASASITSTGNLKVHSTSHKEFTVMQLHHSVKNSPLLKIEYKAKKNSKGKYVTGGFYAVNRNKPGASTSGRTKLLKGGSSAKFQIRYRPYTHTKKNGSKEARAKVSVVVNNDSKNSIAIADIKQSDWGKGFYLKAGAYNQQSGEAKVSFSSLNW</sequence>
<keyword evidence="3" id="KW-0456">Lyase</keyword>
<dbReference type="Gene3D" id="2.60.120.200">
    <property type="match status" value="1"/>
</dbReference>
<gene>
    <name evidence="3" type="ORF">FOF46_04240</name>
</gene>
<dbReference type="OrthoDB" id="2985529at2"/>
<proteinExistence type="predicted"/>
<feature type="chain" id="PRO_5021808953" evidence="1">
    <location>
        <begin position="36"/>
        <end position="287"/>
    </location>
</feature>
<reference evidence="3 4" key="1">
    <citation type="submission" date="2019-07" db="EMBL/GenBank/DDBJ databases">
        <title>The draft genome sequence of Aquimarina algiphila M91.</title>
        <authorList>
            <person name="Meng X."/>
        </authorList>
    </citation>
    <scope>NUCLEOTIDE SEQUENCE [LARGE SCALE GENOMIC DNA]</scope>
    <source>
        <strain evidence="3 4">M91</strain>
    </source>
</reference>
<dbReference type="AlphaFoldDB" id="A0A554VPU5"/>
<dbReference type="GO" id="GO:0005975">
    <property type="term" value="P:carbohydrate metabolic process"/>
    <property type="evidence" value="ECO:0007669"/>
    <property type="project" value="UniProtKB-ARBA"/>
</dbReference>
<comment type="caution">
    <text evidence="3">The sequence shown here is derived from an EMBL/GenBank/DDBJ whole genome shotgun (WGS) entry which is preliminary data.</text>
</comment>
<dbReference type="InterPro" id="IPR013320">
    <property type="entry name" value="ConA-like_dom_sf"/>
</dbReference>
<name>A0A554VPU5_9FLAO</name>
<protein>
    <submittedName>
        <fullName evidence="3">Polysaccharide lyase family 7 protein</fullName>
    </submittedName>
</protein>
<keyword evidence="1" id="KW-0732">Signal</keyword>
<accession>A0A554VPU5</accession>
<dbReference type="InterPro" id="IPR014895">
    <property type="entry name" value="Alginate_lyase_2"/>
</dbReference>
<dbReference type="PROSITE" id="PS51257">
    <property type="entry name" value="PROKAR_LIPOPROTEIN"/>
    <property type="match status" value="1"/>
</dbReference>
<dbReference type="RefSeq" id="WP_143915565.1">
    <property type="nucleotide sequence ID" value="NZ_CANMIK010000007.1"/>
</dbReference>
<dbReference type="SUPFAM" id="SSF49899">
    <property type="entry name" value="Concanavalin A-like lectins/glucanases"/>
    <property type="match status" value="1"/>
</dbReference>
<dbReference type="Proteomes" id="UP000318833">
    <property type="component" value="Unassembled WGS sequence"/>
</dbReference>
<feature type="signal peptide" evidence="1">
    <location>
        <begin position="1"/>
        <end position="35"/>
    </location>
</feature>
<evidence type="ECO:0000256" key="1">
    <source>
        <dbReference type="SAM" id="SignalP"/>
    </source>
</evidence>
<evidence type="ECO:0000259" key="2">
    <source>
        <dbReference type="Pfam" id="PF08787"/>
    </source>
</evidence>
<feature type="domain" description="Alginate lyase 2" evidence="2">
    <location>
        <begin position="100"/>
        <end position="286"/>
    </location>
</feature>
<organism evidence="3 4">
    <name type="scientific">Aquimarina algiphila</name>
    <dbReference type="NCBI Taxonomy" id="2047982"/>
    <lineage>
        <taxon>Bacteria</taxon>
        <taxon>Pseudomonadati</taxon>
        <taxon>Bacteroidota</taxon>
        <taxon>Flavobacteriia</taxon>
        <taxon>Flavobacteriales</taxon>
        <taxon>Flavobacteriaceae</taxon>
        <taxon>Aquimarina</taxon>
    </lineage>
</organism>
<dbReference type="EMBL" id="VLNR01000006">
    <property type="protein sequence ID" value="TSE10512.1"/>
    <property type="molecule type" value="Genomic_DNA"/>
</dbReference>